<evidence type="ECO:0000256" key="3">
    <source>
        <dbReference type="SAM" id="Phobius"/>
    </source>
</evidence>
<feature type="transmembrane region" description="Helical" evidence="3">
    <location>
        <begin position="291"/>
        <end position="310"/>
    </location>
</feature>
<dbReference type="PANTHER" id="PTHR43630">
    <property type="entry name" value="POLY-BETA-1,6-N-ACETYL-D-GLUCOSAMINE SYNTHASE"/>
    <property type="match status" value="1"/>
</dbReference>
<dbReference type="SUPFAM" id="SSF53448">
    <property type="entry name" value="Nucleotide-diphospho-sugar transferases"/>
    <property type="match status" value="1"/>
</dbReference>
<evidence type="ECO:0000256" key="2">
    <source>
        <dbReference type="ARBA" id="ARBA00022679"/>
    </source>
</evidence>
<dbReference type="EMBL" id="MLJW01001193">
    <property type="protein sequence ID" value="OIQ79563.1"/>
    <property type="molecule type" value="Genomic_DNA"/>
</dbReference>
<dbReference type="Pfam" id="PF13641">
    <property type="entry name" value="Glyco_tranf_2_3"/>
    <property type="match status" value="1"/>
</dbReference>
<comment type="caution">
    <text evidence="4">The sequence shown here is derived from an EMBL/GenBank/DDBJ whole genome shotgun (WGS) entry which is preliminary data.</text>
</comment>
<proteinExistence type="predicted"/>
<keyword evidence="3" id="KW-0812">Transmembrane</keyword>
<feature type="transmembrane region" description="Helical" evidence="3">
    <location>
        <begin position="317"/>
        <end position="336"/>
    </location>
</feature>
<keyword evidence="3" id="KW-0472">Membrane</keyword>
<dbReference type="CDD" id="cd06439">
    <property type="entry name" value="CESA_like_1"/>
    <property type="match status" value="1"/>
</dbReference>
<dbReference type="AlphaFoldDB" id="A0A1J5QPZ1"/>
<dbReference type="Gene3D" id="3.90.550.10">
    <property type="entry name" value="Spore Coat Polysaccharide Biosynthesis Protein SpsA, Chain A"/>
    <property type="match status" value="1"/>
</dbReference>
<organism evidence="4">
    <name type="scientific">mine drainage metagenome</name>
    <dbReference type="NCBI Taxonomy" id="410659"/>
    <lineage>
        <taxon>unclassified sequences</taxon>
        <taxon>metagenomes</taxon>
        <taxon>ecological metagenomes</taxon>
    </lineage>
</organism>
<feature type="transmembrane region" description="Helical" evidence="3">
    <location>
        <begin position="348"/>
        <end position="367"/>
    </location>
</feature>
<sequence length="388" mass="42825">MAEWLLWGCVALLAYTYFGYPALAGLWARLAPWPVASSPDYRPRVAVIVVARNEAGRIRAKIETCLAQDYPSALLRVIVASDGSTDGMESAVRAFDPERVRLLAYPQARGKAACLNDAIASCNEEVLVLTDARQRLNPEAVRHLVANLADPRVGAVGGELVFVDGDASAFASGVSAYWRYEKFIRRSQATIHSVPGVSGALYALRRGCFRPIPPNTILDDVAIPMQAVMQGKRVVFENRAMAYDTPSTETRQERRRKVRTLAGNFQLITLYPQLLLPWRNPILLQFISHKVLRLLAPWAMLSALAANAVLALHSTFYAVLLVLQLAFYALPLLGALLPACRNWNPVKLSTTFIALNGFALLGLFEFITNRKAHLWRAGSAVSSDQHRT</sequence>
<dbReference type="GO" id="GO:0016757">
    <property type="term" value="F:glycosyltransferase activity"/>
    <property type="evidence" value="ECO:0007669"/>
    <property type="project" value="UniProtKB-KW"/>
</dbReference>
<dbReference type="PANTHER" id="PTHR43630:SF1">
    <property type="entry name" value="POLY-BETA-1,6-N-ACETYL-D-GLUCOSAMINE SYNTHASE"/>
    <property type="match status" value="1"/>
</dbReference>
<keyword evidence="3" id="KW-1133">Transmembrane helix</keyword>
<evidence type="ECO:0000256" key="1">
    <source>
        <dbReference type="ARBA" id="ARBA00022676"/>
    </source>
</evidence>
<evidence type="ECO:0000313" key="4">
    <source>
        <dbReference type="EMBL" id="OIQ79563.1"/>
    </source>
</evidence>
<gene>
    <name evidence="4" type="primary">pgaC_10</name>
    <name evidence="4" type="ORF">GALL_386970</name>
</gene>
<keyword evidence="2 4" id="KW-0808">Transferase</keyword>
<keyword evidence="1 4" id="KW-0328">Glycosyltransferase</keyword>
<dbReference type="EC" id="2.4.1.-" evidence="4"/>
<reference evidence="4" key="1">
    <citation type="submission" date="2016-10" db="EMBL/GenBank/DDBJ databases">
        <title>Sequence of Gallionella enrichment culture.</title>
        <authorList>
            <person name="Poehlein A."/>
            <person name="Muehling M."/>
            <person name="Daniel R."/>
        </authorList>
    </citation>
    <scope>NUCLEOTIDE SEQUENCE</scope>
</reference>
<name>A0A1J5QPZ1_9ZZZZ</name>
<accession>A0A1J5QPZ1</accession>
<protein>
    <submittedName>
        <fullName evidence="4">Poly-beta-1,6-N-acetyl-D-glucosamine synthase</fullName>
        <ecNumber evidence="4">2.4.1.-</ecNumber>
    </submittedName>
</protein>
<dbReference type="InterPro" id="IPR029044">
    <property type="entry name" value="Nucleotide-diphossugar_trans"/>
</dbReference>